<sequence length="197" mass="20831">MGVENNVNGNNRITAWMMMMMAKGEVMIRIAALIATIVATLVMGLNKESKSARVAVVGTTPIFQTITAQFQDTPAFIYFVIANGIASGYNLVVLSLRLFSKSWASNIAVHLLDLVILGLVESGAGAAASMAELGKNGNMAARWSPICNNFHTFCTRGGLAIVASSIGALLLLILTMLSIITLHNVINAANKPQVVAP</sequence>
<keyword evidence="6 8" id="KW-1133">Transmembrane helix</keyword>
<keyword evidence="7 8" id="KW-0472">Membrane</keyword>
<dbReference type="GO" id="GO:0005886">
    <property type="term" value="C:plasma membrane"/>
    <property type="evidence" value="ECO:0007669"/>
    <property type="project" value="UniProtKB-SubCell"/>
</dbReference>
<protein>
    <recommendedName>
        <fullName evidence="8">CASP-like protein</fullName>
    </recommendedName>
</protein>
<evidence type="ECO:0000259" key="9">
    <source>
        <dbReference type="Pfam" id="PF04535"/>
    </source>
</evidence>
<feature type="transmembrane region" description="Helical" evidence="8">
    <location>
        <begin position="111"/>
        <end position="131"/>
    </location>
</feature>
<dbReference type="EMBL" id="JAGGNH010000009">
    <property type="protein sequence ID" value="KAJ0963248.1"/>
    <property type="molecule type" value="Genomic_DNA"/>
</dbReference>
<organism evidence="10 11">
    <name type="scientific">Dioscorea zingiberensis</name>
    <dbReference type="NCBI Taxonomy" id="325984"/>
    <lineage>
        <taxon>Eukaryota</taxon>
        <taxon>Viridiplantae</taxon>
        <taxon>Streptophyta</taxon>
        <taxon>Embryophyta</taxon>
        <taxon>Tracheophyta</taxon>
        <taxon>Spermatophyta</taxon>
        <taxon>Magnoliopsida</taxon>
        <taxon>Liliopsida</taxon>
        <taxon>Dioscoreales</taxon>
        <taxon>Dioscoreaceae</taxon>
        <taxon>Dioscorea</taxon>
    </lineage>
</organism>
<reference evidence="10" key="2">
    <citation type="journal article" date="2022" name="Hortic Res">
        <title>The genome of Dioscorea zingiberensis sheds light on the biosynthesis, origin and evolution of the medicinally important diosgenin saponins.</title>
        <authorList>
            <person name="Li Y."/>
            <person name="Tan C."/>
            <person name="Li Z."/>
            <person name="Guo J."/>
            <person name="Li S."/>
            <person name="Chen X."/>
            <person name="Wang C."/>
            <person name="Dai X."/>
            <person name="Yang H."/>
            <person name="Song W."/>
            <person name="Hou L."/>
            <person name="Xu J."/>
            <person name="Tong Z."/>
            <person name="Xu A."/>
            <person name="Yuan X."/>
            <person name="Wang W."/>
            <person name="Yang Q."/>
            <person name="Chen L."/>
            <person name="Sun Z."/>
            <person name="Wang K."/>
            <person name="Pan B."/>
            <person name="Chen J."/>
            <person name="Bao Y."/>
            <person name="Liu F."/>
            <person name="Qi X."/>
            <person name="Gang D.R."/>
            <person name="Wen J."/>
            <person name="Li J."/>
        </authorList>
    </citation>
    <scope>NUCLEOTIDE SEQUENCE</scope>
    <source>
        <strain evidence="10">Dzin_1.0</strain>
    </source>
</reference>
<comment type="caution">
    <text evidence="10">The sequence shown here is derived from an EMBL/GenBank/DDBJ whole genome shotgun (WGS) entry which is preliminary data.</text>
</comment>
<comment type="subcellular location">
    <subcellularLocation>
        <location evidence="1 8">Cell membrane</location>
        <topology evidence="1 8">Multi-pass membrane protein</topology>
    </subcellularLocation>
</comment>
<evidence type="ECO:0000256" key="3">
    <source>
        <dbReference type="ARBA" id="ARBA00011489"/>
    </source>
</evidence>
<evidence type="ECO:0000256" key="7">
    <source>
        <dbReference type="ARBA" id="ARBA00023136"/>
    </source>
</evidence>
<evidence type="ECO:0000256" key="4">
    <source>
        <dbReference type="ARBA" id="ARBA00022475"/>
    </source>
</evidence>
<evidence type="ECO:0000313" key="11">
    <source>
        <dbReference type="Proteomes" id="UP001085076"/>
    </source>
</evidence>
<gene>
    <name evidence="10" type="ORF">J5N97_028370</name>
</gene>
<keyword evidence="11" id="KW-1185">Reference proteome</keyword>
<evidence type="ECO:0000256" key="8">
    <source>
        <dbReference type="RuleBase" id="RU361233"/>
    </source>
</evidence>
<dbReference type="PANTHER" id="PTHR36488">
    <property type="entry name" value="CASP-LIKE PROTEIN 1U1"/>
    <property type="match status" value="1"/>
</dbReference>
<evidence type="ECO:0000256" key="5">
    <source>
        <dbReference type="ARBA" id="ARBA00022692"/>
    </source>
</evidence>
<comment type="similarity">
    <text evidence="2 8">Belongs to the Casparian strip membrane proteins (CASP) family.</text>
</comment>
<reference evidence="10" key="1">
    <citation type="submission" date="2021-03" db="EMBL/GenBank/DDBJ databases">
        <authorList>
            <person name="Li Z."/>
            <person name="Yang C."/>
        </authorList>
    </citation>
    <scope>NUCLEOTIDE SEQUENCE</scope>
    <source>
        <strain evidence="10">Dzin_1.0</strain>
        <tissue evidence="10">Leaf</tissue>
    </source>
</reference>
<feature type="transmembrane region" description="Helical" evidence="8">
    <location>
        <begin position="26"/>
        <end position="45"/>
    </location>
</feature>
<accession>A0A9D5BYV7</accession>
<feature type="transmembrane region" description="Helical" evidence="8">
    <location>
        <begin position="159"/>
        <end position="182"/>
    </location>
</feature>
<dbReference type="AlphaFoldDB" id="A0A9D5BYV7"/>
<proteinExistence type="inferred from homology"/>
<keyword evidence="5 8" id="KW-0812">Transmembrane</keyword>
<dbReference type="InterPro" id="IPR006702">
    <property type="entry name" value="CASP_dom"/>
</dbReference>
<evidence type="ECO:0000256" key="2">
    <source>
        <dbReference type="ARBA" id="ARBA00007651"/>
    </source>
</evidence>
<dbReference type="OrthoDB" id="610574at2759"/>
<dbReference type="InterPro" id="IPR006459">
    <property type="entry name" value="CASP/CASPL"/>
</dbReference>
<dbReference type="InterPro" id="IPR044173">
    <property type="entry name" value="CASPL"/>
</dbReference>
<evidence type="ECO:0000256" key="6">
    <source>
        <dbReference type="ARBA" id="ARBA00022989"/>
    </source>
</evidence>
<feature type="domain" description="Casparian strip membrane protein" evidence="9">
    <location>
        <begin position="21"/>
        <end position="169"/>
    </location>
</feature>
<keyword evidence="4 8" id="KW-1003">Cell membrane</keyword>
<name>A0A9D5BYV7_9LILI</name>
<dbReference type="NCBIfam" id="TIGR01569">
    <property type="entry name" value="A_tha_TIGR01569"/>
    <property type="match status" value="1"/>
</dbReference>
<feature type="transmembrane region" description="Helical" evidence="8">
    <location>
        <begin position="76"/>
        <end position="99"/>
    </location>
</feature>
<dbReference type="Pfam" id="PF04535">
    <property type="entry name" value="CASP_dom"/>
    <property type="match status" value="1"/>
</dbReference>
<comment type="subunit">
    <text evidence="3 8">Homodimer and heterodimers.</text>
</comment>
<evidence type="ECO:0000256" key="1">
    <source>
        <dbReference type="ARBA" id="ARBA00004651"/>
    </source>
</evidence>
<dbReference type="Proteomes" id="UP001085076">
    <property type="component" value="Miscellaneous, Linkage group lg09"/>
</dbReference>
<dbReference type="PANTHER" id="PTHR36488:SF8">
    <property type="entry name" value="CASP-LIKE PROTEIN 1U1"/>
    <property type="match status" value="1"/>
</dbReference>
<evidence type="ECO:0000313" key="10">
    <source>
        <dbReference type="EMBL" id="KAJ0963248.1"/>
    </source>
</evidence>